<dbReference type="EMBL" id="JH993210">
    <property type="protein sequence ID" value="EKX32125.1"/>
    <property type="molecule type" value="Genomic_DNA"/>
</dbReference>
<dbReference type="HOGENOM" id="CLU_1801552_0_0_1"/>
<dbReference type="Proteomes" id="UP000011087">
    <property type="component" value="Unassembled WGS sequence"/>
</dbReference>
<evidence type="ECO:0000313" key="1">
    <source>
        <dbReference type="EMBL" id="EKX32125.1"/>
    </source>
</evidence>
<proteinExistence type="predicted"/>
<gene>
    <name evidence="1" type="ORF">GUITHDRAFT_148844</name>
</gene>
<accession>L1I8E5</accession>
<dbReference type="GeneID" id="17288847"/>
<name>L1I8E5_GUITC</name>
<sequence length="144" mass="16180">MPLPLDPDHIHLRHRHGRGGLQHLDVHGDPLPLHGGDADVLHPHRVRVADELQVRQPHHGARRLCQDHKAVLGRPHLVVHEAQVPGKPLHHRQHVLDHCAVVRLDARQHAVDRQDRARHTGVSMRVGGKSGFKYISGHGTQKTE</sequence>
<dbReference type="AlphaFoldDB" id="L1I8E5"/>
<keyword evidence="3" id="KW-1185">Reference proteome</keyword>
<dbReference type="PaxDb" id="55529-EKX32125"/>
<reference evidence="2" key="3">
    <citation type="submission" date="2016-03" db="UniProtKB">
        <authorList>
            <consortium name="EnsemblProtists"/>
        </authorList>
    </citation>
    <scope>IDENTIFICATION</scope>
</reference>
<dbReference type="RefSeq" id="XP_005819105.1">
    <property type="nucleotide sequence ID" value="XM_005819048.1"/>
</dbReference>
<reference evidence="3" key="2">
    <citation type="submission" date="2012-11" db="EMBL/GenBank/DDBJ databases">
        <authorList>
            <person name="Kuo A."/>
            <person name="Curtis B.A."/>
            <person name="Tanifuji G."/>
            <person name="Burki F."/>
            <person name="Gruber A."/>
            <person name="Irimia M."/>
            <person name="Maruyama S."/>
            <person name="Arias M.C."/>
            <person name="Ball S.G."/>
            <person name="Gile G.H."/>
            <person name="Hirakawa Y."/>
            <person name="Hopkins J.F."/>
            <person name="Rensing S.A."/>
            <person name="Schmutz J."/>
            <person name="Symeonidi A."/>
            <person name="Elias M."/>
            <person name="Eveleigh R.J."/>
            <person name="Herman E.K."/>
            <person name="Klute M.J."/>
            <person name="Nakayama T."/>
            <person name="Obornik M."/>
            <person name="Reyes-Prieto A."/>
            <person name="Armbrust E.V."/>
            <person name="Aves S.J."/>
            <person name="Beiko R.G."/>
            <person name="Coutinho P."/>
            <person name="Dacks J.B."/>
            <person name="Durnford D.G."/>
            <person name="Fast N.M."/>
            <person name="Green B.R."/>
            <person name="Grisdale C."/>
            <person name="Hempe F."/>
            <person name="Henrissat B."/>
            <person name="Hoppner M.P."/>
            <person name="Ishida K.-I."/>
            <person name="Kim E."/>
            <person name="Koreny L."/>
            <person name="Kroth P.G."/>
            <person name="Liu Y."/>
            <person name="Malik S.-B."/>
            <person name="Maier U.G."/>
            <person name="McRose D."/>
            <person name="Mock T."/>
            <person name="Neilson J.A."/>
            <person name="Onodera N.T."/>
            <person name="Poole A.M."/>
            <person name="Pritham E.J."/>
            <person name="Richards T.A."/>
            <person name="Rocap G."/>
            <person name="Roy S.W."/>
            <person name="Sarai C."/>
            <person name="Schaack S."/>
            <person name="Shirato S."/>
            <person name="Slamovits C.H."/>
            <person name="Spencer D.F."/>
            <person name="Suzuki S."/>
            <person name="Worden A.Z."/>
            <person name="Zauner S."/>
            <person name="Barry K."/>
            <person name="Bell C."/>
            <person name="Bharti A.K."/>
            <person name="Crow J.A."/>
            <person name="Grimwood J."/>
            <person name="Kramer R."/>
            <person name="Lindquist E."/>
            <person name="Lucas S."/>
            <person name="Salamov A."/>
            <person name="McFadden G.I."/>
            <person name="Lane C.E."/>
            <person name="Keeling P.J."/>
            <person name="Gray M.W."/>
            <person name="Grigoriev I.V."/>
            <person name="Archibald J.M."/>
        </authorList>
    </citation>
    <scope>NUCLEOTIDE SEQUENCE</scope>
    <source>
        <strain evidence="3">CCMP2712</strain>
    </source>
</reference>
<dbReference type="KEGG" id="gtt:GUITHDRAFT_148844"/>
<evidence type="ECO:0000313" key="2">
    <source>
        <dbReference type="EnsemblProtists" id="EKX32125"/>
    </source>
</evidence>
<reference evidence="1 3" key="1">
    <citation type="journal article" date="2012" name="Nature">
        <title>Algal genomes reveal evolutionary mosaicism and the fate of nucleomorphs.</title>
        <authorList>
            <consortium name="DOE Joint Genome Institute"/>
            <person name="Curtis B.A."/>
            <person name="Tanifuji G."/>
            <person name="Burki F."/>
            <person name="Gruber A."/>
            <person name="Irimia M."/>
            <person name="Maruyama S."/>
            <person name="Arias M.C."/>
            <person name="Ball S.G."/>
            <person name="Gile G.H."/>
            <person name="Hirakawa Y."/>
            <person name="Hopkins J.F."/>
            <person name="Kuo A."/>
            <person name="Rensing S.A."/>
            <person name="Schmutz J."/>
            <person name="Symeonidi A."/>
            <person name="Elias M."/>
            <person name="Eveleigh R.J."/>
            <person name="Herman E.K."/>
            <person name="Klute M.J."/>
            <person name="Nakayama T."/>
            <person name="Obornik M."/>
            <person name="Reyes-Prieto A."/>
            <person name="Armbrust E.V."/>
            <person name="Aves S.J."/>
            <person name="Beiko R.G."/>
            <person name="Coutinho P."/>
            <person name="Dacks J.B."/>
            <person name="Durnford D.G."/>
            <person name="Fast N.M."/>
            <person name="Green B.R."/>
            <person name="Grisdale C.J."/>
            <person name="Hempel F."/>
            <person name="Henrissat B."/>
            <person name="Hoppner M.P."/>
            <person name="Ishida K."/>
            <person name="Kim E."/>
            <person name="Koreny L."/>
            <person name="Kroth P.G."/>
            <person name="Liu Y."/>
            <person name="Malik S.B."/>
            <person name="Maier U.G."/>
            <person name="McRose D."/>
            <person name="Mock T."/>
            <person name="Neilson J.A."/>
            <person name="Onodera N.T."/>
            <person name="Poole A.M."/>
            <person name="Pritham E.J."/>
            <person name="Richards T.A."/>
            <person name="Rocap G."/>
            <person name="Roy S.W."/>
            <person name="Sarai C."/>
            <person name="Schaack S."/>
            <person name="Shirato S."/>
            <person name="Slamovits C.H."/>
            <person name="Spencer D.F."/>
            <person name="Suzuki S."/>
            <person name="Worden A.Z."/>
            <person name="Zauner S."/>
            <person name="Barry K."/>
            <person name="Bell C."/>
            <person name="Bharti A.K."/>
            <person name="Crow J.A."/>
            <person name="Grimwood J."/>
            <person name="Kramer R."/>
            <person name="Lindquist E."/>
            <person name="Lucas S."/>
            <person name="Salamov A."/>
            <person name="McFadden G.I."/>
            <person name="Lane C.E."/>
            <person name="Keeling P.J."/>
            <person name="Gray M.W."/>
            <person name="Grigoriev I.V."/>
            <person name="Archibald J.M."/>
        </authorList>
    </citation>
    <scope>NUCLEOTIDE SEQUENCE</scope>
    <source>
        <strain evidence="1 3">CCMP2712</strain>
    </source>
</reference>
<dbReference type="EnsemblProtists" id="EKX32125">
    <property type="protein sequence ID" value="EKX32125"/>
    <property type="gene ID" value="GUITHDRAFT_148844"/>
</dbReference>
<protein>
    <submittedName>
        <fullName evidence="1 2">Uncharacterized protein</fullName>
    </submittedName>
</protein>
<organism evidence="1">
    <name type="scientific">Guillardia theta (strain CCMP2712)</name>
    <name type="common">Cryptophyte</name>
    <dbReference type="NCBI Taxonomy" id="905079"/>
    <lineage>
        <taxon>Eukaryota</taxon>
        <taxon>Cryptophyceae</taxon>
        <taxon>Pyrenomonadales</taxon>
        <taxon>Geminigeraceae</taxon>
        <taxon>Guillardia</taxon>
    </lineage>
</organism>
<evidence type="ECO:0000313" key="3">
    <source>
        <dbReference type="Proteomes" id="UP000011087"/>
    </source>
</evidence>
<feature type="non-terminal residue" evidence="1">
    <location>
        <position position="144"/>
    </location>
</feature>